<evidence type="ECO:0000313" key="1">
    <source>
        <dbReference type="EMBL" id="MER7182824.1"/>
    </source>
</evidence>
<keyword evidence="2" id="KW-1185">Reference proteome</keyword>
<gene>
    <name evidence="1" type="ORF">ABT404_25685</name>
</gene>
<accession>A0ABV1X1C9</accession>
<dbReference type="EMBL" id="JBEPEK010000202">
    <property type="protein sequence ID" value="MER7182824.1"/>
    <property type="molecule type" value="Genomic_DNA"/>
</dbReference>
<protein>
    <submittedName>
        <fullName evidence="1">Uncharacterized protein</fullName>
    </submittedName>
</protein>
<evidence type="ECO:0000313" key="2">
    <source>
        <dbReference type="Proteomes" id="UP001474181"/>
    </source>
</evidence>
<name>A0ABV1X1C9_9ACTN</name>
<dbReference type="RefSeq" id="WP_350783848.1">
    <property type="nucleotide sequence ID" value="NZ_JBEPEK010000202.1"/>
</dbReference>
<dbReference type="Proteomes" id="UP001474181">
    <property type="component" value="Unassembled WGS sequence"/>
</dbReference>
<comment type="caution">
    <text evidence="1">The sequence shown here is derived from an EMBL/GenBank/DDBJ whole genome shotgun (WGS) entry which is preliminary data.</text>
</comment>
<proteinExistence type="predicted"/>
<organism evidence="1 2">
    <name type="scientific">Streptomyces hyaluromycini</name>
    <dbReference type="NCBI Taxonomy" id="1377993"/>
    <lineage>
        <taxon>Bacteria</taxon>
        <taxon>Bacillati</taxon>
        <taxon>Actinomycetota</taxon>
        <taxon>Actinomycetes</taxon>
        <taxon>Kitasatosporales</taxon>
        <taxon>Streptomycetaceae</taxon>
        <taxon>Streptomyces</taxon>
    </lineage>
</organism>
<sequence length="245" mass="25132">MFDFLSRRPSFLSRRPSLRVTAALLTATAIVGTGVGLRTSGALPELAGRHSAATKIGSVADAVLCAPGTGTVVNPGTGTVGLGGTGTSDCSQGSGGSAGAPVGGDTVRSCWLATSGEDAFKEFMKGWISNNSQRWAGELQNSGVDPATATPSSPRVDKAFTQMEQSFYDSSSAFAQALASVAQNDNEHVSSCTASDDGLEPDWMDEAFGQAADLQNDTPWWLEQAEQALVQAVAQTACDNAGGSC</sequence>
<reference evidence="1 2" key="1">
    <citation type="submission" date="2024-06" db="EMBL/GenBank/DDBJ databases">
        <title>The Natural Products Discovery Center: Release of the First 8490 Sequenced Strains for Exploring Actinobacteria Biosynthetic Diversity.</title>
        <authorList>
            <person name="Kalkreuter E."/>
            <person name="Kautsar S.A."/>
            <person name="Yang D."/>
            <person name="Bader C.D."/>
            <person name="Teijaro C.N."/>
            <person name="Fluegel L."/>
            <person name="Davis C.M."/>
            <person name="Simpson J.R."/>
            <person name="Lauterbach L."/>
            <person name="Steele A.D."/>
            <person name="Gui C."/>
            <person name="Meng S."/>
            <person name="Li G."/>
            <person name="Viehrig K."/>
            <person name="Ye F."/>
            <person name="Su P."/>
            <person name="Kiefer A.F."/>
            <person name="Nichols A."/>
            <person name="Cepeda A.J."/>
            <person name="Yan W."/>
            <person name="Fan B."/>
            <person name="Jiang Y."/>
            <person name="Adhikari A."/>
            <person name="Zheng C.-J."/>
            <person name="Schuster L."/>
            <person name="Cowan T.M."/>
            <person name="Smanski M.J."/>
            <person name="Chevrette M.G."/>
            <person name="De Carvalho L.P.S."/>
            <person name="Shen B."/>
        </authorList>
    </citation>
    <scope>NUCLEOTIDE SEQUENCE [LARGE SCALE GENOMIC DNA]</scope>
    <source>
        <strain evidence="1 2">NPDC000234</strain>
    </source>
</reference>